<accession>A0A455ZCB8</accession>
<reference evidence="1" key="6">
    <citation type="journal article" date="2017" name="Nat. Commun.">
        <title>Evolutionary dynamics and genomic features of the Elizabethkingia anophelis 2015 to 2016 Wisconsin outbreak strain.</title>
        <authorList>
            <person name="Perrin A."/>
            <person name="Larsonneur E."/>
            <person name="Nicholson A.C."/>
            <person name="Edwards D.J."/>
            <person name="Gundlach K.M."/>
            <person name="Whitney A.M."/>
            <person name="Gulvik C.A."/>
            <person name="Bell M.E."/>
            <person name="Rendueles O."/>
            <person name="Cury J."/>
            <person name="Hugon P."/>
            <person name="Clermont D."/>
            <person name="Enouf V."/>
            <person name="Loparev V."/>
            <person name="Juieng P."/>
            <person name="Monson T."/>
            <person name="Warshauer D."/>
            <person name="Elbadawi L.I."/>
            <person name="Walters M.S."/>
            <person name="Crist M.B."/>
            <person name="Noble-Wang J."/>
            <person name="Borlaug G."/>
            <person name="Rocha E.P.C."/>
            <person name="Criscuolo A."/>
            <person name="Touchon M."/>
            <person name="Davis J.P."/>
            <person name="Holt K.E."/>
            <person name="McQuiston J.R."/>
            <person name="Brisse S."/>
        </authorList>
    </citation>
    <scope>NUCLEOTIDE SEQUENCE</scope>
</reference>
<reference evidence="1" key="8">
    <citation type="journal article" date="2018" name="J. ISSAAS">
        <title>In Silico Identification of Three Types of Integrative and Conjugative Elements (ICEs) in Elizabethkingia anophelis Strains Isolated from Around the World.</title>
        <authorList>
            <person name="Xu J."/>
            <person name="Pei D."/>
            <person name="Nicholson A."/>
            <person name="Lan Y."/>
            <person name="Xia Q."/>
        </authorList>
    </citation>
    <scope>NUCLEOTIDE SEQUENCE</scope>
</reference>
<reference evidence="1" key="7">
    <citation type="journal article" date="2017" name="Sci. Rep.">
        <title>Genomic features, phylogenetic relationships, and comparative genomics of Elizabethkingia anophelis strain EM361-97 isolated in Taiwan.</title>
        <authorList>
            <person name="Lin J.N."/>
            <person name="Lai C.H."/>
            <person name="Yang C.H."/>
            <person name="Huang Y.H."/>
            <person name="Lin H.H."/>
        </authorList>
    </citation>
    <scope>NUCLEOTIDE SEQUENCE</scope>
</reference>
<organism evidence="1">
    <name type="scientific">Elizabethkingia anophelis</name>
    <dbReference type="NCBI Taxonomy" id="1117645"/>
    <lineage>
        <taxon>Bacteria</taxon>
        <taxon>Pseudomonadati</taxon>
        <taxon>Bacteroidota</taxon>
        <taxon>Flavobacteriia</taxon>
        <taxon>Flavobacteriales</taxon>
        <taxon>Weeksellaceae</taxon>
        <taxon>Elizabethkingia</taxon>
    </lineage>
</organism>
<reference evidence="1" key="2">
    <citation type="journal article" date="2014" name="PLoS ONE">
        <title>Insights from the genome annotation of Elizabethkingia anophelis from the malaria vector Anopheles gambiae.</title>
        <authorList>
            <person name="Kukutla P."/>
            <person name="Lindberg B.G."/>
            <person name="Pei D."/>
            <person name="Rayl M."/>
            <person name="Yu W."/>
            <person name="Steritz M."/>
            <person name="Faye I."/>
            <person name="Xu J."/>
        </authorList>
    </citation>
    <scope>NUCLEOTIDE SEQUENCE</scope>
</reference>
<name>A0A455ZCB8_9FLAO</name>
<evidence type="ECO:0000313" key="1">
    <source>
        <dbReference type="EMBL" id="DAC74487.1"/>
    </source>
</evidence>
<dbReference type="AlphaFoldDB" id="A0A455ZCB8"/>
<reference evidence="1" key="1">
    <citation type="journal article" date="2014" name="Genome Biol. Evol.">
        <title>Comparative genomic analysis of malaria mosquito vector-associated novel pathogen Elizabethkingia anophelis.</title>
        <authorList>
            <person name="Teo J."/>
            <person name="Tan S.Y."/>
            <person name="Liu Y."/>
            <person name="Tay M."/>
            <person name="Ding Y."/>
            <person name="Li Y."/>
            <person name="Kjelleberg S."/>
            <person name="Givskov M."/>
            <person name="Lin R.T."/>
            <person name="Yang L."/>
        </authorList>
    </citation>
    <scope>NUCLEOTIDE SEQUENCE</scope>
</reference>
<reference evidence="1" key="3">
    <citation type="journal article" date="2016" name="Genome Announc.">
        <title>Complete Genome Sequences of Four Strains from the 2015-2016 Elizabethkingia anophelis Outbreak.</title>
        <authorList>
            <person name="Nicholson A.C."/>
            <person name="Whitney A.M."/>
            <person name="Emery B.D."/>
            <person name="Bell M.E."/>
            <person name="Gartin J.T."/>
            <person name="Humrighouse B.W."/>
            <person name="Loparev V.N."/>
            <person name="Batra D."/>
            <person name="Sheth M."/>
            <person name="Rowe L.A."/>
            <person name="Juieng P."/>
            <person name="Knipe K."/>
            <person name="Gulvik C."/>
            <person name="McQuiston J.R."/>
        </authorList>
    </citation>
    <scope>NUCLEOTIDE SEQUENCE</scope>
</reference>
<reference evidence="1" key="4">
    <citation type="journal article" date="2016" name="Sci. Rep.">
        <title>Genomic epidemiology and global diversity of the emerging bacterial pathogen Elizabethkingia anophelis.</title>
        <authorList>
            <person name="Breurec S."/>
            <person name="Criscuolo A."/>
            <person name="Diancourt L."/>
            <person name="Rendueles O."/>
            <person name="Vandenbogaert M."/>
            <person name="Passet V."/>
            <person name="Caro V."/>
            <person name="Rocha E.P."/>
            <person name="Touchon M."/>
            <person name="Brisse S."/>
        </authorList>
    </citation>
    <scope>NUCLEOTIDE SEQUENCE</scope>
</reference>
<proteinExistence type="predicted"/>
<dbReference type="EMBL" id="BK010590">
    <property type="protein sequence ID" value="DAC74487.1"/>
    <property type="molecule type" value="Genomic_DNA"/>
</dbReference>
<protein>
    <submittedName>
        <fullName evidence="1">Uncharacterized protein</fullName>
    </submittedName>
</protein>
<reference evidence="1" key="5">
    <citation type="journal article" date="2017" name="Genome Announc.">
        <title>Complete Circularized Genome Sequences of Four Strains of Elizabethkingia anophelis, Including Two Novel Strains Isolated from Wild-Caught Anopheles sinensis.</title>
        <authorList>
            <person name="Pei D."/>
            <person name="Nicholson A.C."/>
            <person name="Jiang J."/>
            <person name="Chen H."/>
            <person name="Whitney A.M."/>
            <person name="Villarma A."/>
            <person name="Bell M."/>
            <person name="Humrighouse B."/>
            <person name="Rowe L.A."/>
            <person name="Sheth M."/>
            <person name="Batra D."/>
            <person name="Juieng P."/>
            <person name="Loparev V.N."/>
            <person name="McQuiston J.R."/>
            <person name="Lan Y."/>
            <person name="Ma Y."/>
            <person name="Xu J."/>
        </authorList>
    </citation>
    <scope>NUCLEOTIDE SEQUENCE</scope>
</reference>
<sequence length="50" mass="6078">MEAILKYSLACRYQIQFINKLKNKRNEKYNIINRSSRYGYYSSIMQSVIH</sequence>